<dbReference type="Pfam" id="PF04255">
    <property type="entry name" value="DUF433"/>
    <property type="match status" value="1"/>
</dbReference>
<evidence type="ECO:0000313" key="1">
    <source>
        <dbReference type="EMBL" id="AOX01408.1"/>
    </source>
</evidence>
<dbReference type="Gene3D" id="1.10.10.10">
    <property type="entry name" value="Winged helix-like DNA-binding domain superfamily/Winged helix DNA-binding domain"/>
    <property type="match status" value="1"/>
</dbReference>
<accession>A0A1D8TUT4</accession>
<dbReference type="Proteomes" id="UP000177870">
    <property type="component" value="Chromosome"/>
</dbReference>
<dbReference type="InterPro" id="IPR036388">
    <property type="entry name" value="WH-like_DNA-bd_sf"/>
</dbReference>
<dbReference type="OrthoDB" id="573495at2"/>
<dbReference type="PANTHER" id="PTHR34849">
    <property type="entry name" value="SSL5025 PROTEIN"/>
    <property type="match status" value="1"/>
</dbReference>
<dbReference type="SUPFAM" id="SSF46689">
    <property type="entry name" value="Homeodomain-like"/>
    <property type="match status" value="1"/>
</dbReference>
<sequence>MSIQQITTEYIAIDPDYCYGKPRIAGTRMPVAAIAEMYLDMKQSVEEIAHKYDLSLAQVHGAMAYYFEHWEDIDRHTIETDRLVEEIKVNNPT</sequence>
<name>A0A1D8TUT4_9CYAN</name>
<dbReference type="InterPro" id="IPR007367">
    <property type="entry name" value="DUF433"/>
</dbReference>
<dbReference type="RefSeq" id="WP_070393850.1">
    <property type="nucleotide sequence ID" value="NZ_CP017599.1"/>
</dbReference>
<dbReference type="AlphaFoldDB" id="A0A1D8TUT4"/>
<evidence type="ECO:0008006" key="3">
    <source>
        <dbReference type="Google" id="ProtNLM"/>
    </source>
</evidence>
<dbReference type="KEGG" id="mpro:BJP34_19940"/>
<protein>
    <recommendedName>
        <fullName evidence="3">DUF433 domain-containing protein</fullName>
    </recommendedName>
</protein>
<organism evidence="1 2">
    <name type="scientific">Moorena producens PAL-8-15-08-1</name>
    <dbReference type="NCBI Taxonomy" id="1458985"/>
    <lineage>
        <taxon>Bacteria</taxon>
        <taxon>Bacillati</taxon>
        <taxon>Cyanobacteriota</taxon>
        <taxon>Cyanophyceae</taxon>
        <taxon>Coleofasciculales</taxon>
        <taxon>Coleofasciculaceae</taxon>
        <taxon>Moorena</taxon>
    </lineage>
</organism>
<dbReference type="PANTHER" id="PTHR34849:SF1">
    <property type="entry name" value="SLR0770 PROTEIN"/>
    <property type="match status" value="1"/>
</dbReference>
<dbReference type="STRING" id="1458985.BJP34_19940"/>
<dbReference type="InterPro" id="IPR009057">
    <property type="entry name" value="Homeodomain-like_sf"/>
</dbReference>
<gene>
    <name evidence="1" type="ORF">BJP34_19940</name>
</gene>
<reference evidence="2" key="1">
    <citation type="submission" date="2016-10" db="EMBL/GenBank/DDBJ databases">
        <title>Comparative genomics uncovers the prolific and rare metabolic potential of the cyanobacterial genus Moorea.</title>
        <authorList>
            <person name="Leao T."/>
            <person name="Castelao G."/>
            <person name="Korobeynikov A."/>
            <person name="Monroe E.A."/>
            <person name="Podell S."/>
            <person name="Glukhov E."/>
            <person name="Allen E."/>
            <person name="Gerwick W.H."/>
            <person name="Gerwick L."/>
        </authorList>
    </citation>
    <scope>NUCLEOTIDE SEQUENCE [LARGE SCALE GENOMIC DNA]</scope>
    <source>
        <strain evidence="2">PAL-8-15-08-1</strain>
    </source>
</reference>
<proteinExistence type="predicted"/>
<evidence type="ECO:0000313" key="2">
    <source>
        <dbReference type="Proteomes" id="UP000177870"/>
    </source>
</evidence>
<dbReference type="EMBL" id="CP017599">
    <property type="protein sequence ID" value="AOX01408.1"/>
    <property type="molecule type" value="Genomic_DNA"/>
</dbReference>